<accession>A0A1I4FEK6</accession>
<dbReference type="Gene3D" id="3.40.50.300">
    <property type="entry name" value="P-loop containing nucleotide triphosphate hydrolases"/>
    <property type="match status" value="1"/>
</dbReference>
<dbReference type="InterPro" id="IPR050388">
    <property type="entry name" value="ABC_Ni/Peptide_Import"/>
</dbReference>
<dbReference type="InterPro" id="IPR027417">
    <property type="entry name" value="P-loop_NTPase"/>
</dbReference>
<evidence type="ECO:0000256" key="7">
    <source>
        <dbReference type="ARBA" id="ARBA00022840"/>
    </source>
</evidence>
<dbReference type="EMBL" id="FOSK01000019">
    <property type="protein sequence ID" value="SFL16425.1"/>
    <property type="molecule type" value="Genomic_DNA"/>
</dbReference>
<keyword evidence="9" id="KW-0472">Membrane</keyword>
<dbReference type="RefSeq" id="WP_093523843.1">
    <property type="nucleotide sequence ID" value="NZ_FOSK01000019.1"/>
</dbReference>
<evidence type="ECO:0000256" key="5">
    <source>
        <dbReference type="ARBA" id="ARBA00022519"/>
    </source>
</evidence>
<reference evidence="11 12" key="1">
    <citation type="submission" date="2016-10" db="EMBL/GenBank/DDBJ databases">
        <authorList>
            <person name="Varghese N."/>
            <person name="Submissions S."/>
        </authorList>
    </citation>
    <scope>NUCLEOTIDE SEQUENCE [LARGE SCALE GENOMIC DNA]</scope>
    <source>
        <strain evidence="11 12">DSM 16392</strain>
    </source>
</reference>
<evidence type="ECO:0000256" key="1">
    <source>
        <dbReference type="ARBA" id="ARBA00004417"/>
    </source>
</evidence>
<organism evidence="11 12">
    <name type="scientific">Pseudovibrio ascidiaceicola</name>
    <dbReference type="NCBI Taxonomy" id="285279"/>
    <lineage>
        <taxon>Bacteria</taxon>
        <taxon>Pseudomonadati</taxon>
        <taxon>Pseudomonadota</taxon>
        <taxon>Alphaproteobacteria</taxon>
        <taxon>Hyphomicrobiales</taxon>
        <taxon>Stappiaceae</taxon>
        <taxon>Pseudovibrio</taxon>
    </lineage>
</organism>
<evidence type="ECO:0000259" key="10">
    <source>
        <dbReference type="PROSITE" id="PS50893"/>
    </source>
</evidence>
<dbReference type="PANTHER" id="PTHR43297:SF14">
    <property type="entry name" value="ATPASE AAA-TYPE CORE DOMAIN-CONTAINING PROTEIN"/>
    <property type="match status" value="1"/>
</dbReference>
<keyword evidence="3" id="KW-0813">Transport</keyword>
<comment type="subcellular location">
    <subcellularLocation>
        <location evidence="1">Cell inner membrane</location>
        <topology evidence="1">Peripheral membrane protein</topology>
    </subcellularLocation>
</comment>
<dbReference type="SUPFAM" id="SSF52540">
    <property type="entry name" value="P-loop containing nucleoside triphosphate hydrolases"/>
    <property type="match status" value="1"/>
</dbReference>
<keyword evidence="6" id="KW-0547">Nucleotide-binding</keyword>
<keyword evidence="12" id="KW-1185">Reference proteome</keyword>
<dbReference type="CDD" id="cd03257">
    <property type="entry name" value="ABC_NikE_OppD_transporters"/>
    <property type="match status" value="1"/>
</dbReference>
<feature type="domain" description="ABC transporter" evidence="10">
    <location>
        <begin position="7"/>
        <end position="253"/>
    </location>
</feature>
<dbReference type="PROSITE" id="PS00211">
    <property type="entry name" value="ABC_TRANSPORTER_1"/>
    <property type="match status" value="1"/>
</dbReference>
<evidence type="ECO:0000256" key="9">
    <source>
        <dbReference type="ARBA" id="ARBA00023136"/>
    </source>
</evidence>
<evidence type="ECO:0000256" key="4">
    <source>
        <dbReference type="ARBA" id="ARBA00022475"/>
    </source>
</evidence>
<dbReference type="Proteomes" id="UP000199598">
    <property type="component" value="Unassembled WGS sequence"/>
</dbReference>
<evidence type="ECO:0000256" key="3">
    <source>
        <dbReference type="ARBA" id="ARBA00022448"/>
    </source>
</evidence>
<keyword evidence="7" id="KW-0067">ATP-binding</keyword>
<protein>
    <submittedName>
        <fullName evidence="11">ABC-type dipeptide/oligopeptide/nickel transport system, ATPase component</fullName>
    </submittedName>
</protein>
<evidence type="ECO:0000256" key="2">
    <source>
        <dbReference type="ARBA" id="ARBA00005417"/>
    </source>
</evidence>
<dbReference type="InterPro" id="IPR003593">
    <property type="entry name" value="AAA+_ATPase"/>
</dbReference>
<sequence>MVDIPLLQVQNLTIANSTQNNESLVEGVSFSLSAGQRLGLIGKSGCGKSLTCHAITGALRAPLTTSSGSIRFQGQDLLAMPFAEKQRIRGTGIFCIFQSPGSALHPSLTIATQLLETAGNVSLFGQDAQQTISQALEAVSLPQHCLKQYPNALSGGMKQRVMMAMALILKPTVLIADEPTTGLDVITEHETLEALNVVQQETGSALLFVSHDLRIVRQTCTSVLVMDAGQLVDACDLNQPIAPDCHHATAEITRAMERLQL</sequence>
<comment type="similarity">
    <text evidence="2">Belongs to the ABC transporter superfamily.</text>
</comment>
<name>A0A1I4FEK6_9HYPH</name>
<dbReference type="PANTHER" id="PTHR43297">
    <property type="entry name" value="OLIGOPEPTIDE TRANSPORT ATP-BINDING PROTEIN APPD"/>
    <property type="match status" value="1"/>
</dbReference>
<dbReference type="InterPro" id="IPR003439">
    <property type="entry name" value="ABC_transporter-like_ATP-bd"/>
</dbReference>
<comment type="caution">
    <text evidence="11">The sequence shown here is derived from an EMBL/GenBank/DDBJ whole genome shotgun (WGS) entry which is preliminary data.</text>
</comment>
<keyword evidence="8" id="KW-1278">Translocase</keyword>
<dbReference type="Pfam" id="PF00005">
    <property type="entry name" value="ABC_tran"/>
    <property type="match status" value="1"/>
</dbReference>
<keyword evidence="5" id="KW-0997">Cell inner membrane</keyword>
<evidence type="ECO:0000256" key="6">
    <source>
        <dbReference type="ARBA" id="ARBA00022741"/>
    </source>
</evidence>
<dbReference type="InterPro" id="IPR017871">
    <property type="entry name" value="ABC_transporter-like_CS"/>
</dbReference>
<evidence type="ECO:0000256" key="8">
    <source>
        <dbReference type="ARBA" id="ARBA00022967"/>
    </source>
</evidence>
<dbReference type="SMART" id="SM00382">
    <property type="entry name" value="AAA"/>
    <property type="match status" value="1"/>
</dbReference>
<evidence type="ECO:0000313" key="11">
    <source>
        <dbReference type="EMBL" id="SFL16425.1"/>
    </source>
</evidence>
<keyword evidence="4" id="KW-1003">Cell membrane</keyword>
<evidence type="ECO:0000313" key="12">
    <source>
        <dbReference type="Proteomes" id="UP000199598"/>
    </source>
</evidence>
<gene>
    <name evidence="11" type="ORF">SAMN04488518_1193</name>
</gene>
<proteinExistence type="inferred from homology"/>
<dbReference type="PROSITE" id="PS50893">
    <property type="entry name" value="ABC_TRANSPORTER_2"/>
    <property type="match status" value="1"/>
</dbReference>